<keyword evidence="3" id="KW-1185">Reference proteome</keyword>
<dbReference type="EMBL" id="JADZLT010000050">
    <property type="protein sequence ID" value="MBH0238637.1"/>
    <property type="molecule type" value="Genomic_DNA"/>
</dbReference>
<evidence type="ECO:0000313" key="3">
    <source>
        <dbReference type="Proteomes" id="UP000631694"/>
    </source>
</evidence>
<protein>
    <submittedName>
        <fullName evidence="2">Uncharacterized protein</fullName>
    </submittedName>
</protein>
<comment type="caution">
    <text evidence="2">The sequence shown here is derived from an EMBL/GenBank/DDBJ whole genome shotgun (WGS) entry which is preliminary data.</text>
</comment>
<keyword evidence="1" id="KW-0732">Signal</keyword>
<name>A0A931I1N2_9HYPH</name>
<evidence type="ECO:0000256" key="1">
    <source>
        <dbReference type="SAM" id="SignalP"/>
    </source>
</evidence>
<gene>
    <name evidence="2" type="ORF">I5731_12445</name>
</gene>
<dbReference type="RefSeq" id="WP_197311694.1">
    <property type="nucleotide sequence ID" value="NZ_JADZLT010000050.1"/>
</dbReference>
<dbReference type="PROSITE" id="PS51257">
    <property type="entry name" value="PROKAR_LIPOPROTEIN"/>
    <property type="match status" value="1"/>
</dbReference>
<organism evidence="2 3">
    <name type="scientific">Methylobrevis albus</name>
    <dbReference type="NCBI Taxonomy" id="2793297"/>
    <lineage>
        <taxon>Bacteria</taxon>
        <taxon>Pseudomonadati</taxon>
        <taxon>Pseudomonadota</taxon>
        <taxon>Alphaproteobacteria</taxon>
        <taxon>Hyphomicrobiales</taxon>
        <taxon>Pleomorphomonadaceae</taxon>
        <taxon>Methylobrevis</taxon>
    </lineage>
</organism>
<dbReference type="AlphaFoldDB" id="A0A931I1N2"/>
<dbReference type="Proteomes" id="UP000631694">
    <property type="component" value="Unassembled WGS sequence"/>
</dbReference>
<proteinExistence type="predicted"/>
<sequence>MLISRLFAAAALACGCLVAPVSLQAAPLTVADGRSVDTAGDIAANPAGFLLVYARTKVDSGVDVSVRVRQHTAAGRPTGRELVLDRKPIALFDPVVLPLATDKVAGFWIRGGEGIIGRTGDTRTGVMAAERPVMPQLAEAYMDAAVLPSGRMIVLAYRFDVSAGVTKRLAVSVVSSTLQPIAGPTFLPGTPANYVATAAQDFQVIALKSGGALVVHRNRTDGHVYAIPVSAAGRPAATATRISSASMPIGSGGQQAQFQVEAAQLVNGRVAVAWTRIGSTNADDAFDIRHRVIGANGAPLLPERGTAATREEQVAPEVVALPDGRFSVSWTNNGSAVDGRPRSYLVRHFNADGTPAIGQRRLYIGPRATNTEIAEYALSGPRLVLVRGIGTLPLTLDGLFTSY</sequence>
<accession>A0A931I1N2</accession>
<feature type="signal peptide" evidence="1">
    <location>
        <begin position="1"/>
        <end position="25"/>
    </location>
</feature>
<evidence type="ECO:0000313" key="2">
    <source>
        <dbReference type="EMBL" id="MBH0238637.1"/>
    </source>
</evidence>
<reference evidence="2" key="1">
    <citation type="submission" date="2020-12" db="EMBL/GenBank/DDBJ databases">
        <title>Methylobrevis albus sp. nov., isolated from fresh water lack sediment.</title>
        <authorList>
            <person name="Zou Q."/>
        </authorList>
    </citation>
    <scope>NUCLEOTIDE SEQUENCE</scope>
    <source>
        <strain evidence="2">L22</strain>
    </source>
</reference>
<feature type="chain" id="PRO_5036836871" evidence="1">
    <location>
        <begin position="26"/>
        <end position="403"/>
    </location>
</feature>